<protein>
    <submittedName>
        <fullName evidence="2">Uncharacterized protein</fullName>
    </submittedName>
</protein>
<organism evidence="2">
    <name type="scientific">Tanacetum cinerariifolium</name>
    <name type="common">Dalmatian daisy</name>
    <name type="synonym">Chrysanthemum cinerariifolium</name>
    <dbReference type="NCBI Taxonomy" id="118510"/>
    <lineage>
        <taxon>Eukaryota</taxon>
        <taxon>Viridiplantae</taxon>
        <taxon>Streptophyta</taxon>
        <taxon>Embryophyta</taxon>
        <taxon>Tracheophyta</taxon>
        <taxon>Spermatophyta</taxon>
        <taxon>Magnoliopsida</taxon>
        <taxon>eudicotyledons</taxon>
        <taxon>Gunneridae</taxon>
        <taxon>Pentapetalae</taxon>
        <taxon>asterids</taxon>
        <taxon>campanulids</taxon>
        <taxon>Asterales</taxon>
        <taxon>Asteraceae</taxon>
        <taxon>Asteroideae</taxon>
        <taxon>Anthemideae</taxon>
        <taxon>Anthemidinae</taxon>
        <taxon>Tanacetum</taxon>
    </lineage>
</organism>
<sequence>GRDDPPTRRAAQLRLCATPGPAADAGDHPPVGLLVRHRQRVRPARLAGQSGTGDARRAARRDAAARHQPGAHAGRDRRRPGAGGEGDRQHPADHRRCRRAEAGVRRRRCGRGAR</sequence>
<feature type="non-terminal residue" evidence="2">
    <location>
        <position position="1"/>
    </location>
</feature>
<comment type="caution">
    <text evidence="2">The sequence shown here is derived from an EMBL/GenBank/DDBJ whole genome shotgun (WGS) entry which is preliminary data.</text>
</comment>
<feature type="non-terminal residue" evidence="2">
    <location>
        <position position="114"/>
    </location>
</feature>
<reference evidence="2" key="1">
    <citation type="journal article" date="2019" name="Sci. Rep.">
        <title>Draft genome of Tanacetum cinerariifolium, the natural source of mosquito coil.</title>
        <authorList>
            <person name="Yamashiro T."/>
            <person name="Shiraishi A."/>
            <person name="Satake H."/>
            <person name="Nakayama K."/>
        </authorList>
    </citation>
    <scope>NUCLEOTIDE SEQUENCE</scope>
</reference>
<feature type="compositionally biased region" description="Basic and acidic residues" evidence="1">
    <location>
        <begin position="85"/>
        <end position="104"/>
    </location>
</feature>
<feature type="region of interest" description="Disordered" evidence="1">
    <location>
        <begin position="37"/>
        <end position="114"/>
    </location>
</feature>
<proteinExistence type="predicted"/>
<accession>A0A699WUG6</accession>
<dbReference type="AlphaFoldDB" id="A0A699WUG6"/>
<feature type="compositionally biased region" description="Basic residues" evidence="1">
    <location>
        <begin position="105"/>
        <end position="114"/>
    </location>
</feature>
<name>A0A699WUG6_TANCI</name>
<dbReference type="EMBL" id="BKCJ011767691">
    <property type="protein sequence ID" value="GFD51255.1"/>
    <property type="molecule type" value="Genomic_DNA"/>
</dbReference>
<feature type="compositionally biased region" description="Basic and acidic residues" evidence="1">
    <location>
        <begin position="54"/>
        <end position="65"/>
    </location>
</feature>
<gene>
    <name evidence="2" type="ORF">Tci_923224</name>
</gene>
<evidence type="ECO:0000256" key="1">
    <source>
        <dbReference type="SAM" id="MobiDB-lite"/>
    </source>
</evidence>
<evidence type="ECO:0000313" key="2">
    <source>
        <dbReference type="EMBL" id="GFD51255.1"/>
    </source>
</evidence>